<protein>
    <submittedName>
        <fullName evidence="1">Uncharacterized protein</fullName>
    </submittedName>
</protein>
<organism evidence="1 2">
    <name type="scientific">Moorena producens 3L</name>
    <dbReference type="NCBI Taxonomy" id="489825"/>
    <lineage>
        <taxon>Bacteria</taxon>
        <taxon>Bacillati</taxon>
        <taxon>Cyanobacteriota</taxon>
        <taxon>Cyanophyceae</taxon>
        <taxon>Coleofasciculales</taxon>
        <taxon>Coleofasciculaceae</taxon>
        <taxon>Moorena</taxon>
    </lineage>
</organism>
<sequence>MKNIFSIKPELTFQKNRYNLAGFYGQIEKYIFLL</sequence>
<gene>
    <name evidence="1" type="ORF">LYNGBM3L_48200</name>
</gene>
<dbReference type="HOGENOM" id="CLU_3374669_0_0_3"/>
<evidence type="ECO:0000313" key="2">
    <source>
        <dbReference type="Proteomes" id="UP000003959"/>
    </source>
</evidence>
<keyword evidence="2" id="KW-1185">Reference proteome</keyword>
<dbReference type="EMBL" id="GL890948">
    <property type="protein sequence ID" value="EGJ30692.1"/>
    <property type="molecule type" value="Genomic_DNA"/>
</dbReference>
<reference evidence="2" key="1">
    <citation type="journal article" date="2011" name="Proc. Natl. Acad. Sci. U.S.A.">
        <title>Genomic insights into the physiology and ecology of the marine filamentous cyanobacterium Lyngbya majuscula.</title>
        <authorList>
            <person name="Jones A.C."/>
            <person name="Monroe E.A."/>
            <person name="Podell S."/>
            <person name="Hess W.R."/>
            <person name="Klages S."/>
            <person name="Esquenazi E."/>
            <person name="Niessen S."/>
            <person name="Hoover H."/>
            <person name="Rothmann M."/>
            <person name="Lasken R.S."/>
            <person name="Yates J.R.III."/>
            <person name="Reinhardt R."/>
            <person name="Kube M."/>
            <person name="Burkart M.D."/>
            <person name="Allen E.E."/>
            <person name="Dorrestein P.C."/>
            <person name="Gerwick W.H."/>
            <person name="Gerwick L."/>
        </authorList>
    </citation>
    <scope>NUCLEOTIDE SEQUENCE [LARGE SCALE GENOMIC DNA]</scope>
    <source>
        <strain evidence="2">3L</strain>
    </source>
</reference>
<proteinExistence type="predicted"/>
<accession>F4XXL4</accession>
<dbReference type="Proteomes" id="UP000003959">
    <property type="component" value="Unassembled WGS sequence"/>
</dbReference>
<dbReference type="AlphaFoldDB" id="F4XXL4"/>
<name>F4XXL4_9CYAN</name>
<evidence type="ECO:0000313" key="1">
    <source>
        <dbReference type="EMBL" id="EGJ30692.1"/>
    </source>
</evidence>